<keyword evidence="3 4" id="KW-0472">Membrane</keyword>
<keyword evidence="2 4" id="KW-1133">Transmembrane helix</keyword>
<evidence type="ECO:0000256" key="4">
    <source>
        <dbReference type="SAM" id="Phobius"/>
    </source>
</evidence>
<dbReference type="InterPro" id="IPR011701">
    <property type="entry name" value="MFS"/>
</dbReference>
<sequence>MMDGPASPGHFISPLPQVPMPTLILAIAELFGTALWFTPNAVLPELMALWSLAPSDLGWLTGAVQGGFLLGTLIIGLTGLADRLDASRLFAACCLLGALSNALLPMAGGLDGAVTLRMITGLCLAGIYPVGMKLMVGWTPGRSGLGLAWLVGMLVLGTALPHGLRAFTALDDVTLSWRGGIWSASLLAVLGGIMVWRLGEAPRQADAAPGADSGTKPGPNSGHGLRLGGLSAFGISNFRHAASAYFGHMWELYTLWALLPLMLAARWPSLTTAELAFAAFALIAVGGPCCWIGGAFSARLGSRRVAQFALAGSGLCCALYPLLSGLPAAGLIGFLALWSALAVVDSPQFSALSATACPANIVGSALTLQNAIGFAISMLSLLILIPLWQITGPWLAWLLLPGPLLGLWCLHGYTRY</sequence>
<organism evidence="5 6">
    <name type="scientific">Onishia taeanensis</name>
    <dbReference type="NCBI Taxonomy" id="284577"/>
    <lineage>
        <taxon>Bacteria</taxon>
        <taxon>Pseudomonadati</taxon>
        <taxon>Pseudomonadota</taxon>
        <taxon>Gammaproteobacteria</taxon>
        <taxon>Oceanospirillales</taxon>
        <taxon>Halomonadaceae</taxon>
        <taxon>Onishia</taxon>
    </lineage>
</organism>
<feature type="transmembrane region" description="Helical" evidence="4">
    <location>
        <begin position="89"/>
        <end position="108"/>
    </location>
</feature>
<feature type="transmembrane region" description="Helical" evidence="4">
    <location>
        <begin position="180"/>
        <end position="199"/>
    </location>
</feature>
<comment type="caution">
    <text evidence="5">The sequence shown here is derived from an EMBL/GenBank/DDBJ whole genome shotgun (WGS) entry which is preliminary data.</text>
</comment>
<dbReference type="PANTHER" id="PTHR23521:SF3">
    <property type="entry name" value="MFS TRANSPORTER"/>
    <property type="match status" value="1"/>
</dbReference>
<feature type="transmembrane region" description="Helical" evidence="4">
    <location>
        <begin position="275"/>
        <end position="298"/>
    </location>
</feature>
<name>A0A328XSR3_9GAMM</name>
<dbReference type="PANTHER" id="PTHR23521">
    <property type="entry name" value="TRANSPORTER MFS SUPERFAMILY"/>
    <property type="match status" value="1"/>
</dbReference>
<feature type="transmembrane region" description="Helical" evidence="4">
    <location>
        <begin position="143"/>
        <end position="160"/>
    </location>
</feature>
<dbReference type="CDD" id="cd06174">
    <property type="entry name" value="MFS"/>
    <property type="match status" value="1"/>
</dbReference>
<accession>A0A328XSR3</accession>
<feature type="transmembrane region" description="Helical" evidence="4">
    <location>
        <begin position="394"/>
        <end position="413"/>
    </location>
</feature>
<feature type="transmembrane region" description="Helical" evidence="4">
    <location>
        <begin position="57"/>
        <end position="77"/>
    </location>
</feature>
<evidence type="ECO:0000256" key="3">
    <source>
        <dbReference type="ARBA" id="ARBA00023136"/>
    </source>
</evidence>
<keyword evidence="1 4" id="KW-0812">Transmembrane</keyword>
<feature type="transmembrane region" description="Helical" evidence="4">
    <location>
        <begin position="252"/>
        <end position="269"/>
    </location>
</feature>
<feature type="transmembrane region" description="Helical" evidence="4">
    <location>
        <begin position="20"/>
        <end position="37"/>
    </location>
</feature>
<dbReference type="Pfam" id="PF07690">
    <property type="entry name" value="MFS_1"/>
    <property type="match status" value="1"/>
</dbReference>
<dbReference type="InterPro" id="IPR036259">
    <property type="entry name" value="MFS_trans_sf"/>
</dbReference>
<feature type="transmembrane region" description="Helical" evidence="4">
    <location>
        <begin position="365"/>
        <end position="388"/>
    </location>
</feature>
<evidence type="ECO:0000313" key="6">
    <source>
        <dbReference type="Proteomes" id="UP000249700"/>
    </source>
</evidence>
<dbReference type="Proteomes" id="UP000249700">
    <property type="component" value="Unassembled WGS sequence"/>
</dbReference>
<feature type="transmembrane region" description="Helical" evidence="4">
    <location>
        <begin position="114"/>
        <end position="131"/>
    </location>
</feature>
<evidence type="ECO:0000313" key="5">
    <source>
        <dbReference type="EMBL" id="RAR62058.1"/>
    </source>
</evidence>
<reference evidence="5 6" key="1">
    <citation type="submission" date="2018-06" db="EMBL/GenBank/DDBJ databases">
        <title>Comparative analysis of microorganisms from saline springs in Andes Mountain Range, Colombia.</title>
        <authorList>
            <person name="Rubin E."/>
        </authorList>
    </citation>
    <scope>NUCLEOTIDE SEQUENCE [LARGE SCALE GENOMIC DNA]</scope>
    <source>
        <strain evidence="5 6">USBA-857</strain>
    </source>
</reference>
<evidence type="ECO:0000256" key="1">
    <source>
        <dbReference type="ARBA" id="ARBA00022692"/>
    </source>
</evidence>
<dbReference type="Gene3D" id="1.20.1250.20">
    <property type="entry name" value="MFS general substrate transporter like domains"/>
    <property type="match status" value="1"/>
</dbReference>
<evidence type="ECO:0000256" key="2">
    <source>
        <dbReference type="ARBA" id="ARBA00022989"/>
    </source>
</evidence>
<dbReference type="SUPFAM" id="SSF103473">
    <property type="entry name" value="MFS general substrate transporter"/>
    <property type="match status" value="1"/>
</dbReference>
<gene>
    <name evidence="5" type="ORF">BCL93_10434</name>
</gene>
<dbReference type="EMBL" id="QLSX01000004">
    <property type="protein sequence ID" value="RAR62058.1"/>
    <property type="molecule type" value="Genomic_DNA"/>
</dbReference>
<dbReference type="GO" id="GO:0022857">
    <property type="term" value="F:transmembrane transporter activity"/>
    <property type="evidence" value="ECO:0007669"/>
    <property type="project" value="InterPro"/>
</dbReference>
<dbReference type="AlphaFoldDB" id="A0A328XSR3"/>
<feature type="transmembrane region" description="Helical" evidence="4">
    <location>
        <begin position="328"/>
        <end position="344"/>
    </location>
</feature>
<dbReference type="GO" id="GO:0005886">
    <property type="term" value="C:plasma membrane"/>
    <property type="evidence" value="ECO:0007669"/>
    <property type="project" value="TreeGrafter"/>
</dbReference>
<protein>
    <submittedName>
        <fullName evidence="5">MFS transporter</fullName>
    </submittedName>
</protein>
<proteinExistence type="predicted"/>